<dbReference type="GO" id="GO:0030246">
    <property type="term" value="F:carbohydrate binding"/>
    <property type="evidence" value="ECO:0007669"/>
    <property type="project" value="UniProtKB-KW"/>
</dbReference>
<keyword evidence="7" id="KW-0732">Signal</keyword>
<dbReference type="Pfam" id="PF07886">
    <property type="entry name" value="BA14K"/>
    <property type="match status" value="1"/>
</dbReference>
<evidence type="ECO:0000256" key="5">
    <source>
        <dbReference type="ARBA" id="ARBA00022734"/>
    </source>
</evidence>
<dbReference type="OrthoDB" id="8117189at2"/>
<keyword evidence="4" id="KW-1003">Cell membrane</keyword>
<evidence type="ECO:0000256" key="3">
    <source>
        <dbReference type="ARBA" id="ARBA00020552"/>
    </source>
</evidence>
<dbReference type="AlphaFoldDB" id="A0A2P7S091"/>
<protein>
    <recommendedName>
        <fullName evidence="3">Lectin-like protein BA14k</fullName>
    </recommendedName>
</protein>
<dbReference type="RefSeq" id="WP_106774421.1">
    <property type="nucleotide sequence ID" value="NZ_PXYK01000025.1"/>
</dbReference>
<keyword evidence="5" id="KW-0430">Lectin</keyword>
<keyword evidence="9" id="KW-1185">Reference proteome</keyword>
<feature type="chain" id="PRO_5015162810" description="Lectin-like protein BA14k" evidence="7">
    <location>
        <begin position="29"/>
        <end position="201"/>
    </location>
</feature>
<evidence type="ECO:0000313" key="9">
    <source>
        <dbReference type="Proteomes" id="UP000241229"/>
    </source>
</evidence>
<evidence type="ECO:0000313" key="8">
    <source>
        <dbReference type="EMBL" id="PSJ55842.1"/>
    </source>
</evidence>
<organism evidence="8 9">
    <name type="scientific">Kumtagia ephedrae</name>
    <dbReference type="NCBI Taxonomy" id="2116701"/>
    <lineage>
        <taxon>Bacteria</taxon>
        <taxon>Pseudomonadati</taxon>
        <taxon>Pseudomonadota</taxon>
        <taxon>Alphaproteobacteria</taxon>
        <taxon>Hyphomicrobiales</taxon>
        <taxon>Phyllobacteriaceae</taxon>
        <taxon>Kumtagia</taxon>
    </lineage>
</organism>
<gene>
    <name evidence="8" type="ORF">C7I84_22270</name>
</gene>
<evidence type="ECO:0000256" key="6">
    <source>
        <dbReference type="ARBA" id="ARBA00025321"/>
    </source>
</evidence>
<name>A0A2P7S091_9HYPH</name>
<evidence type="ECO:0000256" key="1">
    <source>
        <dbReference type="ARBA" id="ARBA00004167"/>
    </source>
</evidence>
<dbReference type="GO" id="GO:0016020">
    <property type="term" value="C:membrane"/>
    <property type="evidence" value="ECO:0007669"/>
    <property type="project" value="UniProtKB-SubCell"/>
</dbReference>
<comment type="similarity">
    <text evidence="2">Belongs to the BA14k family.</text>
</comment>
<reference evidence="8 9" key="1">
    <citation type="submission" date="2018-03" db="EMBL/GenBank/DDBJ databases">
        <title>The draft genome of Mesorhizobium sp. 6GN-30.</title>
        <authorList>
            <person name="Liu L."/>
            <person name="Li L."/>
            <person name="Wang T."/>
            <person name="Zhang X."/>
            <person name="Liang L."/>
        </authorList>
    </citation>
    <scope>NUCLEOTIDE SEQUENCE [LARGE SCALE GENOMIC DNA]</scope>
    <source>
        <strain evidence="8 9">6GN30</strain>
    </source>
</reference>
<comment type="subcellular location">
    <subcellularLocation>
        <location evidence="1">Membrane</location>
        <topology evidence="1">Single-pass membrane protein</topology>
    </subcellularLocation>
</comment>
<dbReference type="Proteomes" id="UP000241229">
    <property type="component" value="Unassembled WGS sequence"/>
</dbReference>
<evidence type="ECO:0000256" key="7">
    <source>
        <dbReference type="SAM" id="SignalP"/>
    </source>
</evidence>
<accession>A0A2P7S091</accession>
<dbReference type="EMBL" id="PXYK01000025">
    <property type="protein sequence ID" value="PSJ55842.1"/>
    <property type="molecule type" value="Genomic_DNA"/>
</dbReference>
<proteinExistence type="inferred from homology"/>
<evidence type="ECO:0000256" key="4">
    <source>
        <dbReference type="ARBA" id="ARBA00022475"/>
    </source>
</evidence>
<comment type="function">
    <text evidence="6">Has immunoglobulin-binding and hemagglutination properties, and can bind to mannose. Essential for virulence. May be involved in LPS biosynthesis or polysaccharide transport.</text>
</comment>
<dbReference type="InterPro" id="IPR012413">
    <property type="entry name" value="BA14K"/>
</dbReference>
<keyword evidence="4" id="KW-0472">Membrane</keyword>
<evidence type="ECO:0000256" key="2">
    <source>
        <dbReference type="ARBA" id="ARBA00010270"/>
    </source>
</evidence>
<feature type="signal peptide" evidence="7">
    <location>
        <begin position="1"/>
        <end position="28"/>
    </location>
</feature>
<sequence length="201" mass="23650">MITAFSSFARAGVIALGVLTGLAGSAQSAPLPIAKPQAPAAGSAVPVVPVVEGEFRGGTNPVWRQRRGGGEWRGGGRQWRGDREWRGDRRHWRGERRHWRGDREWRRDRYWRRHARRHWDDGWRYRRYRDRYDSGIYLSLGVPIYGGYDPYYVAPRRVYRAPVAGNAHVRWCYSRYRSYRAWDNTFQPYNGPRRQCYSPYS</sequence>
<comment type="caution">
    <text evidence="8">The sequence shown here is derived from an EMBL/GenBank/DDBJ whole genome shotgun (WGS) entry which is preliminary data.</text>
</comment>